<dbReference type="InterPro" id="IPR017900">
    <property type="entry name" value="4Fe4S_Fe_S_CS"/>
</dbReference>
<reference evidence="7 8" key="1">
    <citation type="journal article" date="2017" name="Genome Announc.">
        <title>Complete Genome Sequences of Two Acetylene-Fermenting Pelobacter acetylenicus Strains.</title>
        <authorList>
            <person name="Sutton J.M."/>
            <person name="Baesman S.M."/>
            <person name="Fierst J.L."/>
            <person name="Poret-Peterson A.T."/>
            <person name="Oremland R.S."/>
            <person name="Dunlap D.S."/>
            <person name="Akob D.M."/>
        </authorList>
    </citation>
    <scope>NUCLEOTIDE SEQUENCE [LARGE SCALE GENOMIC DNA]</scope>
    <source>
        <strain evidence="7 8">DSM 3247</strain>
    </source>
</reference>
<proteinExistence type="predicted"/>
<feature type="domain" description="4Fe-4S ferredoxin-type" evidence="6">
    <location>
        <begin position="355"/>
        <end position="385"/>
    </location>
</feature>
<evidence type="ECO:0000256" key="4">
    <source>
        <dbReference type="ARBA" id="ARBA00023004"/>
    </source>
</evidence>
<gene>
    <name evidence="7" type="ORF">A7E75_05795</name>
</gene>
<dbReference type="InterPro" id="IPR004017">
    <property type="entry name" value="Cys_rich_dom"/>
</dbReference>
<dbReference type="RefSeq" id="WP_072286436.1">
    <property type="nucleotide sequence ID" value="NZ_CP015455.1"/>
</dbReference>
<sequence length="782" mass="87563">MEKQELTAWEQRCIQDEAPACTSACPIHVDVRQFVQQIGQENWKGALDTLARTMPFPRILAHICDHPCEEHCKRRQAGGAIAIGALERACIQHAQNWRPKAVMAQKRAHVAVVGSSLSSLTAAWDLLTKGYAVTIIEPQQRLGGRLWELPEELLPRAILDQDLQALNALRATVELAAKCDGERCLERLQAEFDAVYIGFDHDLGKAFPELRDDSGRFISNLPLMTTVCQNVFAGGIAPDGEACSNIMQVLDGRRGATSIDRYLAKVALTYGRDGEGPHDTRLFTNLTGIEAQAPLLSSDETEPATDDDAVKEARRCIQCECLECVKVCDYLRQAKSYPKKYARQIYNNERVIFGSAHTKNQFVNSCSLCGLCAAVCPTNFSMGELSLQARRTMVEQNSMPASFHEFALQDMAFSNSDKFALCRHQPRHNSSRYLYFPSCQLCSTCPGEVLDSYAYLCDHLTGGVGIWLGCCGAPALWAGQEELFKQALTAMRDQWCEMGLPKIIVACSSCQQLLEKHLPDIETISLWSLVDTDTLASRGQTTNHTATPRTLAIVDPCSSRHNHAGQQTVRKLVRDLGFRIEELPLHGEEAECCGYGGLMFNTNPRLAREIVNRRAQDSPCDYLAYCGMCRDNFAATGKRTAHLIELLFSGPGKGDPAARGWISWSERRANRSKIKTHLLQTRWNENATRTDSENKMILHMSPEIQRRIDERRILEDDIQRVIAHAEKTGQRLIDKRNGNFRACQALENVTFWVEYAPEDQGFTVYNAYSHRMKIKGVKHDTA</sequence>
<dbReference type="PROSITE" id="PS00198">
    <property type="entry name" value="4FE4S_FER_1"/>
    <property type="match status" value="1"/>
</dbReference>
<evidence type="ECO:0000259" key="6">
    <source>
        <dbReference type="PROSITE" id="PS51379"/>
    </source>
</evidence>
<dbReference type="KEGG" id="pace:A6070_14430"/>
<evidence type="ECO:0000313" key="7">
    <source>
        <dbReference type="EMBL" id="APG24594.1"/>
    </source>
</evidence>
<keyword evidence="3" id="KW-0560">Oxidoreductase</keyword>
<dbReference type="GO" id="GO:0005886">
    <property type="term" value="C:plasma membrane"/>
    <property type="evidence" value="ECO:0007669"/>
    <property type="project" value="TreeGrafter"/>
</dbReference>
<dbReference type="OrthoDB" id="9803192at2"/>
<accession>A0A1L3GF51</accession>
<dbReference type="Pfam" id="PF13534">
    <property type="entry name" value="Fer4_17"/>
    <property type="match status" value="1"/>
</dbReference>
<dbReference type="InterPro" id="IPR009051">
    <property type="entry name" value="Helical_ferredxn"/>
</dbReference>
<evidence type="ECO:0000256" key="2">
    <source>
        <dbReference type="ARBA" id="ARBA00022723"/>
    </source>
</evidence>
<dbReference type="Gene3D" id="1.10.1060.10">
    <property type="entry name" value="Alpha-helical ferredoxin"/>
    <property type="match status" value="2"/>
</dbReference>
<keyword evidence="8" id="KW-1185">Reference proteome</keyword>
<dbReference type="EMBL" id="CP015518">
    <property type="protein sequence ID" value="APG24594.1"/>
    <property type="molecule type" value="Genomic_DNA"/>
</dbReference>
<keyword evidence="5" id="KW-0411">Iron-sulfur</keyword>
<dbReference type="InterPro" id="IPR036188">
    <property type="entry name" value="FAD/NAD-bd_sf"/>
</dbReference>
<organism evidence="7 8">
    <name type="scientific">Syntrophotalea acetylenica</name>
    <name type="common">Pelobacter acetylenicus</name>
    <dbReference type="NCBI Taxonomy" id="29542"/>
    <lineage>
        <taxon>Bacteria</taxon>
        <taxon>Pseudomonadati</taxon>
        <taxon>Thermodesulfobacteriota</taxon>
        <taxon>Desulfuromonadia</taxon>
        <taxon>Desulfuromonadales</taxon>
        <taxon>Syntrophotaleaceae</taxon>
        <taxon>Syntrophotalea</taxon>
    </lineage>
</organism>
<dbReference type="SUPFAM" id="SSF51971">
    <property type="entry name" value="Nucleotide-binding domain"/>
    <property type="match status" value="1"/>
</dbReference>
<dbReference type="InterPro" id="IPR051460">
    <property type="entry name" value="HdrC_iron-sulfur_subunit"/>
</dbReference>
<evidence type="ECO:0000256" key="1">
    <source>
        <dbReference type="ARBA" id="ARBA00022485"/>
    </source>
</evidence>
<dbReference type="Gene3D" id="3.50.50.60">
    <property type="entry name" value="FAD/NAD(P)-binding domain"/>
    <property type="match status" value="1"/>
</dbReference>
<dbReference type="PROSITE" id="PS51379">
    <property type="entry name" value="4FE4S_FER_2"/>
    <property type="match status" value="1"/>
</dbReference>
<dbReference type="Pfam" id="PF13450">
    <property type="entry name" value="NAD_binding_8"/>
    <property type="match status" value="1"/>
</dbReference>
<dbReference type="STRING" id="29542.A6070_14430"/>
<dbReference type="Pfam" id="PF14691">
    <property type="entry name" value="Fer4_20"/>
    <property type="match status" value="1"/>
</dbReference>
<dbReference type="InterPro" id="IPR017896">
    <property type="entry name" value="4Fe4S_Fe-S-bd"/>
</dbReference>
<dbReference type="PANTHER" id="PTHR43255:SF1">
    <property type="entry name" value="IRON-SULFUR-BINDING OXIDOREDUCTASE FADF-RELATED"/>
    <property type="match status" value="1"/>
</dbReference>
<dbReference type="NCBIfam" id="NF045663">
    <property type="entry name" value="diclust_near_Sec"/>
    <property type="match status" value="1"/>
</dbReference>
<keyword evidence="2" id="KW-0479">Metal-binding</keyword>
<dbReference type="Proteomes" id="UP000182264">
    <property type="component" value="Chromosome"/>
</dbReference>
<keyword evidence="4" id="KW-0408">Iron</keyword>
<dbReference type="SUPFAM" id="SSF46548">
    <property type="entry name" value="alpha-helical ferredoxin"/>
    <property type="match status" value="2"/>
</dbReference>
<dbReference type="InterPro" id="IPR028261">
    <property type="entry name" value="DPD_II"/>
</dbReference>
<keyword evidence="1" id="KW-0004">4Fe-4S</keyword>
<dbReference type="GO" id="GO:0016491">
    <property type="term" value="F:oxidoreductase activity"/>
    <property type="evidence" value="ECO:0007669"/>
    <property type="project" value="UniProtKB-KW"/>
</dbReference>
<evidence type="ECO:0000256" key="5">
    <source>
        <dbReference type="ARBA" id="ARBA00023014"/>
    </source>
</evidence>
<dbReference type="GO" id="GO:0051539">
    <property type="term" value="F:4 iron, 4 sulfur cluster binding"/>
    <property type="evidence" value="ECO:0007669"/>
    <property type="project" value="UniProtKB-KW"/>
</dbReference>
<name>A0A1L3GF51_SYNAC</name>
<protein>
    <submittedName>
        <fullName evidence="7">Amine oxidase</fullName>
    </submittedName>
</protein>
<evidence type="ECO:0000313" key="8">
    <source>
        <dbReference type="Proteomes" id="UP000182264"/>
    </source>
</evidence>
<dbReference type="PANTHER" id="PTHR43255">
    <property type="entry name" value="IRON-SULFUR-BINDING OXIDOREDUCTASE FADF-RELATED-RELATED"/>
    <property type="match status" value="1"/>
</dbReference>
<dbReference type="GO" id="GO:0046872">
    <property type="term" value="F:metal ion binding"/>
    <property type="evidence" value="ECO:0007669"/>
    <property type="project" value="UniProtKB-KW"/>
</dbReference>
<evidence type="ECO:0000256" key="3">
    <source>
        <dbReference type="ARBA" id="ARBA00023002"/>
    </source>
</evidence>
<dbReference type="Pfam" id="PF02754">
    <property type="entry name" value="CCG"/>
    <property type="match status" value="2"/>
</dbReference>
<dbReference type="AlphaFoldDB" id="A0A1L3GF51"/>